<reference evidence="3" key="1">
    <citation type="submission" date="2021-02" db="EMBL/GenBank/DDBJ databases">
        <authorList>
            <person name="Nowell W R."/>
        </authorList>
    </citation>
    <scope>NUCLEOTIDE SEQUENCE</scope>
</reference>
<evidence type="ECO:0000313" key="2">
    <source>
        <dbReference type="EMBL" id="CAF0919842.1"/>
    </source>
</evidence>
<dbReference type="PANTHER" id="PTHR15907">
    <property type="entry name" value="DUF614 FAMILY PROTEIN-RELATED"/>
    <property type="match status" value="1"/>
</dbReference>
<comment type="similarity">
    <text evidence="1">Belongs to the cornifelin family.</text>
</comment>
<dbReference type="Proteomes" id="UP000663874">
    <property type="component" value="Unassembled WGS sequence"/>
</dbReference>
<name>A0A818K1B0_9BILA</name>
<evidence type="ECO:0000313" key="4">
    <source>
        <dbReference type="Proteomes" id="UP000663874"/>
    </source>
</evidence>
<comment type="caution">
    <text evidence="3">The sequence shown here is derived from an EMBL/GenBank/DDBJ whole genome shotgun (WGS) entry which is preliminary data.</text>
</comment>
<dbReference type="Pfam" id="PF04749">
    <property type="entry name" value="PLAC8"/>
    <property type="match status" value="1"/>
</dbReference>
<evidence type="ECO:0000256" key="1">
    <source>
        <dbReference type="ARBA" id="ARBA00009024"/>
    </source>
</evidence>
<accession>A0A818K1B0</accession>
<dbReference type="NCBIfam" id="TIGR01571">
    <property type="entry name" value="A_thal_Cys_rich"/>
    <property type="match status" value="1"/>
</dbReference>
<organism evidence="3 4">
    <name type="scientific">Rotaria sordida</name>
    <dbReference type="NCBI Taxonomy" id="392033"/>
    <lineage>
        <taxon>Eukaryota</taxon>
        <taxon>Metazoa</taxon>
        <taxon>Spiralia</taxon>
        <taxon>Gnathifera</taxon>
        <taxon>Rotifera</taxon>
        <taxon>Eurotatoria</taxon>
        <taxon>Bdelloidea</taxon>
        <taxon>Philodinida</taxon>
        <taxon>Philodinidae</taxon>
        <taxon>Rotaria</taxon>
    </lineage>
</organism>
<proteinExistence type="inferred from homology"/>
<gene>
    <name evidence="3" type="ORF">FNK824_LOCUS631</name>
    <name evidence="2" type="ORF">SEV965_LOCUS6586</name>
</gene>
<dbReference type="InterPro" id="IPR006461">
    <property type="entry name" value="PLAC_motif_containing"/>
</dbReference>
<sequence>MSYGYGQQQQQQQPRKLREKIWNYEGEWQRDICGCCNDIGSCCCAYICCPCFCCRVFSRAGECMCTPFLCCWPDALMSLRMKIRTGFRLQGSIFKDCLAAICCPCCLLLQINSELEYQGL</sequence>
<dbReference type="EMBL" id="CAJOBE010000027">
    <property type="protein sequence ID" value="CAF3544350.1"/>
    <property type="molecule type" value="Genomic_DNA"/>
</dbReference>
<evidence type="ECO:0008006" key="5">
    <source>
        <dbReference type="Google" id="ProtNLM"/>
    </source>
</evidence>
<evidence type="ECO:0000313" key="3">
    <source>
        <dbReference type="EMBL" id="CAF3544350.1"/>
    </source>
</evidence>
<dbReference type="Proteomes" id="UP000663889">
    <property type="component" value="Unassembled WGS sequence"/>
</dbReference>
<dbReference type="AlphaFoldDB" id="A0A818K1B0"/>
<protein>
    <recommendedName>
        <fullName evidence="5">Cornifelin</fullName>
    </recommendedName>
</protein>
<dbReference type="EMBL" id="CAJNOU010000217">
    <property type="protein sequence ID" value="CAF0919842.1"/>
    <property type="molecule type" value="Genomic_DNA"/>
</dbReference>